<dbReference type="GO" id="GO:0005524">
    <property type="term" value="F:ATP binding"/>
    <property type="evidence" value="ECO:0007669"/>
    <property type="project" value="UniProtKB-UniRule"/>
</dbReference>
<dbReference type="PANTHER" id="PTHR24363:SF0">
    <property type="entry name" value="SERINE_THREONINE KINASE LIKE DOMAIN CONTAINING 1"/>
    <property type="match status" value="1"/>
</dbReference>
<keyword evidence="2 11" id="KW-0723">Serine/threonine-protein kinase</keyword>
<evidence type="ECO:0000313" key="11">
    <source>
        <dbReference type="EMBL" id="BAY57077.1"/>
    </source>
</evidence>
<dbReference type="PANTHER" id="PTHR24363">
    <property type="entry name" value="SERINE/THREONINE PROTEIN KINASE"/>
    <property type="match status" value="1"/>
</dbReference>
<dbReference type="PROSITE" id="PS00107">
    <property type="entry name" value="PROTEIN_KINASE_ATP"/>
    <property type="match status" value="1"/>
</dbReference>
<dbReference type="InterPro" id="IPR011009">
    <property type="entry name" value="Kinase-like_dom_sf"/>
</dbReference>
<dbReference type="GO" id="GO:0004674">
    <property type="term" value="F:protein serine/threonine kinase activity"/>
    <property type="evidence" value="ECO:0007669"/>
    <property type="project" value="UniProtKB-KW"/>
</dbReference>
<dbReference type="Gene3D" id="1.10.510.10">
    <property type="entry name" value="Transferase(Phosphotransferase) domain 1"/>
    <property type="match status" value="1"/>
</dbReference>
<keyword evidence="5 11" id="KW-0418">Kinase</keyword>
<dbReference type="EMBL" id="AP018203">
    <property type="protein sequence ID" value="BAY57077.1"/>
    <property type="molecule type" value="Genomic_DNA"/>
</dbReference>
<dbReference type="AlphaFoldDB" id="A0A1Z4JKF9"/>
<keyword evidence="3" id="KW-0808">Transferase</keyword>
<dbReference type="CDD" id="cd14014">
    <property type="entry name" value="STKc_PknB_like"/>
    <property type="match status" value="1"/>
</dbReference>
<dbReference type="PROSITE" id="PS00109">
    <property type="entry name" value="PROTEIN_KINASE_TYR"/>
    <property type="match status" value="1"/>
</dbReference>
<evidence type="ECO:0000256" key="6">
    <source>
        <dbReference type="ARBA" id="ARBA00022840"/>
    </source>
</evidence>
<keyword evidence="6 9" id="KW-0067">ATP-binding</keyword>
<evidence type="ECO:0000259" key="10">
    <source>
        <dbReference type="PROSITE" id="PS50011"/>
    </source>
</evidence>
<reference evidence="11 12" key="1">
    <citation type="submission" date="2017-06" db="EMBL/GenBank/DDBJ databases">
        <title>Genome sequencing of cyanobaciteial culture collection at National Institute for Environmental Studies (NIES).</title>
        <authorList>
            <person name="Hirose Y."/>
            <person name="Shimura Y."/>
            <person name="Fujisawa T."/>
            <person name="Nakamura Y."/>
            <person name="Kawachi M."/>
        </authorList>
    </citation>
    <scope>NUCLEOTIDE SEQUENCE [LARGE SCALE GENOMIC DNA]</scope>
    <source>
        <strain evidence="11 12">NIES-2135</strain>
    </source>
</reference>
<feature type="binding site" evidence="9">
    <location>
        <position position="92"/>
    </location>
    <ligand>
        <name>ATP</name>
        <dbReference type="ChEBI" id="CHEBI:30616"/>
    </ligand>
</feature>
<evidence type="ECO:0000256" key="9">
    <source>
        <dbReference type="PROSITE-ProRule" id="PRU10141"/>
    </source>
</evidence>
<evidence type="ECO:0000256" key="7">
    <source>
        <dbReference type="ARBA" id="ARBA00047899"/>
    </source>
</evidence>
<accession>A0A1Z4JKF9</accession>
<dbReference type="InterPro" id="IPR017441">
    <property type="entry name" value="Protein_kinase_ATP_BS"/>
</dbReference>
<dbReference type="SUPFAM" id="SSF56112">
    <property type="entry name" value="Protein kinase-like (PK-like)"/>
    <property type="match status" value="1"/>
</dbReference>
<keyword evidence="4 9" id="KW-0547">Nucleotide-binding</keyword>
<keyword evidence="12" id="KW-1185">Reference proteome</keyword>
<dbReference type="InterPro" id="IPR008266">
    <property type="entry name" value="Tyr_kinase_AS"/>
</dbReference>
<comment type="catalytic activity">
    <reaction evidence="7">
        <text>L-threonyl-[protein] + ATP = O-phospho-L-threonyl-[protein] + ADP + H(+)</text>
        <dbReference type="Rhea" id="RHEA:46608"/>
        <dbReference type="Rhea" id="RHEA-COMP:11060"/>
        <dbReference type="Rhea" id="RHEA-COMP:11605"/>
        <dbReference type="ChEBI" id="CHEBI:15378"/>
        <dbReference type="ChEBI" id="CHEBI:30013"/>
        <dbReference type="ChEBI" id="CHEBI:30616"/>
        <dbReference type="ChEBI" id="CHEBI:61977"/>
        <dbReference type="ChEBI" id="CHEBI:456216"/>
        <dbReference type="EC" id="2.7.11.1"/>
    </reaction>
</comment>
<evidence type="ECO:0000256" key="1">
    <source>
        <dbReference type="ARBA" id="ARBA00012513"/>
    </source>
</evidence>
<dbReference type="PROSITE" id="PS50011">
    <property type="entry name" value="PROTEIN_KINASE_DOM"/>
    <property type="match status" value="1"/>
</dbReference>
<sequence>MVEHQAGDAFVRIVYAKVQSNGRTEMVPLKLYVDGSLEHITGSLFASSESEVSAQSLLSNRYQIQRVLGQGGFGRTYLAVDRHRFNELCVVKEFHPHSTEEYELEKSRDLFEREAKILHDIDHPQIPKFLACFEEMDRLFLVQEYVKGRTYSALLRERQGEGFAEGEVLHWLKDLLPVLAYIHDRNIIHRDISPDNIMLHQDLNVPMLIDFGVGKWTIEQLSNEVPAYSRKHSIVGKVGYAPHEQLWMGQCFPSSDLYALAVTAIVLLTGKEPKNLVDSRTLSWQWQKHVQVSDRFAKVLNTMLNDKPSERYASAQDVLAALENSDTTLVSQVPVVTVVSQSAIAPQQATISAVLIDQCERELVNYIGPVARFLVQEVLSGVTSSEGLLTALAAKIPNAQHAIEFQRKLSRIVA</sequence>
<protein>
    <recommendedName>
        <fullName evidence="1">non-specific serine/threonine protein kinase</fullName>
        <ecNumber evidence="1">2.7.11.1</ecNumber>
    </recommendedName>
</protein>
<comment type="catalytic activity">
    <reaction evidence="8">
        <text>L-seryl-[protein] + ATP = O-phospho-L-seryl-[protein] + ADP + H(+)</text>
        <dbReference type="Rhea" id="RHEA:17989"/>
        <dbReference type="Rhea" id="RHEA-COMP:9863"/>
        <dbReference type="Rhea" id="RHEA-COMP:11604"/>
        <dbReference type="ChEBI" id="CHEBI:15378"/>
        <dbReference type="ChEBI" id="CHEBI:29999"/>
        <dbReference type="ChEBI" id="CHEBI:30616"/>
        <dbReference type="ChEBI" id="CHEBI:83421"/>
        <dbReference type="ChEBI" id="CHEBI:456216"/>
        <dbReference type="EC" id="2.7.11.1"/>
    </reaction>
</comment>
<organism evidence="11 12">
    <name type="scientific">Leptolyngbya boryana NIES-2135</name>
    <dbReference type="NCBI Taxonomy" id="1973484"/>
    <lineage>
        <taxon>Bacteria</taxon>
        <taxon>Bacillati</taxon>
        <taxon>Cyanobacteriota</taxon>
        <taxon>Cyanophyceae</taxon>
        <taxon>Leptolyngbyales</taxon>
        <taxon>Leptolyngbyaceae</taxon>
        <taxon>Leptolyngbya group</taxon>
        <taxon>Leptolyngbya</taxon>
    </lineage>
</organism>
<gene>
    <name evidence="11" type="ORF">NIES2135_39410</name>
</gene>
<feature type="domain" description="Protein kinase" evidence="10">
    <location>
        <begin position="62"/>
        <end position="329"/>
    </location>
</feature>
<evidence type="ECO:0000313" key="12">
    <source>
        <dbReference type="Proteomes" id="UP000217895"/>
    </source>
</evidence>
<evidence type="ECO:0000256" key="2">
    <source>
        <dbReference type="ARBA" id="ARBA00022527"/>
    </source>
</evidence>
<name>A0A1Z4JKF9_LEPBY</name>
<evidence type="ECO:0000256" key="3">
    <source>
        <dbReference type="ARBA" id="ARBA00022679"/>
    </source>
</evidence>
<evidence type="ECO:0000256" key="8">
    <source>
        <dbReference type="ARBA" id="ARBA00048679"/>
    </source>
</evidence>
<evidence type="ECO:0000256" key="4">
    <source>
        <dbReference type="ARBA" id="ARBA00022741"/>
    </source>
</evidence>
<dbReference type="Pfam" id="PF26309">
    <property type="entry name" value="DUF8082"/>
    <property type="match status" value="1"/>
</dbReference>
<dbReference type="Pfam" id="PF00069">
    <property type="entry name" value="Pkinase"/>
    <property type="match status" value="1"/>
</dbReference>
<proteinExistence type="predicted"/>
<dbReference type="InterPro" id="IPR058395">
    <property type="entry name" value="DUF8082"/>
</dbReference>
<evidence type="ECO:0000256" key="5">
    <source>
        <dbReference type="ARBA" id="ARBA00022777"/>
    </source>
</evidence>
<dbReference type="Gene3D" id="3.30.200.20">
    <property type="entry name" value="Phosphorylase Kinase, domain 1"/>
    <property type="match status" value="1"/>
</dbReference>
<dbReference type="InterPro" id="IPR000719">
    <property type="entry name" value="Prot_kinase_dom"/>
</dbReference>
<dbReference type="Proteomes" id="UP000217895">
    <property type="component" value="Chromosome"/>
</dbReference>
<dbReference type="EC" id="2.7.11.1" evidence="1"/>